<keyword evidence="3" id="KW-1185">Reference proteome</keyword>
<dbReference type="PATRIC" id="fig|679936.5.peg.1968"/>
<protein>
    <recommendedName>
        <fullName evidence="1">YlxR domain-containing protein</fullName>
    </recommendedName>
</protein>
<dbReference type="EMBL" id="CP003179">
    <property type="protein sequence ID" value="AEW05395.1"/>
    <property type="molecule type" value="Genomic_DNA"/>
</dbReference>
<feature type="domain" description="YlxR" evidence="1">
    <location>
        <begin position="9"/>
        <end position="82"/>
    </location>
</feature>
<accession>G8U0U2</accession>
<dbReference type="AlphaFoldDB" id="G8U0U2"/>
<evidence type="ECO:0000313" key="3">
    <source>
        <dbReference type="Proteomes" id="UP000005439"/>
    </source>
</evidence>
<dbReference type="KEGG" id="sap:Sulac_1903"/>
<dbReference type="HOGENOM" id="CLU_147970_2_1_9"/>
<dbReference type="Proteomes" id="UP000005439">
    <property type="component" value="Chromosome"/>
</dbReference>
<dbReference type="PANTHER" id="PTHR34215">
    <property type="entry name" value="BLL0784 PROTEIN"/>
    <property type="match status" value="1"/>
</dbReference>
<dbReference type="InterPro" id="IPR037465">
    <property type="entry name" value="YlxR"/>
</dbReference>
<dbReference type="SUPFAM" id="SSF64376">
    <property type="entry name" value="YlxR-like"/>
    <property type="match status" value="1"/>
</dbReference>
<evidence type="ECO:0000313" key="2">
    <source>
        <dbReference type="EMBL" id="AEW05395.1"/>
    </source>
</evidence>
<sequence length="89" mass="9942">MKIKKVPLRTCVACHTTRPKKELMRVVRQPDGQLLIDTKGKVSGRGAYLCPSRQCITGALKTHRIERALEVPLPEELVVALNQLAEELP</sequence>
<dbReference type="Pfam" id="PF04296">
    <property type="entry name" value="YlxR"/>
    <property type="match status" value="1"/>
</dbReference>
<dbReference type="STRING" id="679936.Sulac_1903"/>
<reference evidence="2 3" key="2">
    <citation type="journal article" date="2012" name="Stand. Genomic Sci.">
        <title>Complete genome sequence of the moderately thermophilic mineral-sulfide-oxidizing firmicute Sulfobacillus acidophilus type strain (NAL(T)).</title>
        <authorList>
            <person name="Anderson I."/>
            <person name="Chertkov O."/>
            <person name="Chen A."/>
            <person name="Saunders E."/>
            <person name="Lapidus A."/>
            <person name="Nolan M."/>
            <person name="Lucas S."/>
            <person name="Hammon N."/>
            <person name="Deshpande S."/>
            <person name="Cheng J.F."/>
            <person name="Han C."/>
            <person name="Tapia R."/>
            <person name="Goodwin L.A."/>
            <person name="Pitluck S."/>
            <person name="Liolios K."/>
            <person name="Pagani I."/>
            <person name="Ivanova N."/>
            <person name="Mikhailova N."/>
            <person name="Pati A."/>
            <person name="Palaniappan K."/>
            <person name="Land M."/>
            <person name="Pan C."/>
            <person name="Rohde M."/>
            <person name="Pukall R."/>
            <person name="Goker M."/>
            <person name="Detter J.C."/>
            <person name="Woyke T."/>
            <person name="Bristow J."/>
            <person name="Eisen J.A."/>
            <person name="Markowitz V."/>
            <person name="Hugenholtz P."/>
            <person name="Kyrpides N.C."/>
            <person name="Klenk H.P."/>
            <person name="Mavromatis K."/>
        </authorList>
    </citation>
    <scope>NUCLEOTIDE SEQUENCE [LARGE SCALE GENOMIC DNA]</scope>
    <source>
        <strain evidence="3">ATCC 700253 / DSM 10332 / NAL</strain>
    </source>
</reference>
<reference evidence="3" key="1">
    <citation type="submission" date="2011-12" db="EMBL/GenBank/DDBJ databases">
        <title>The complete genome of chromosome of Sulfobacillus acidophilus DSM 10332.</title>
        <authorList>
            <person name="Lucas S."/>
            <person name="Han J."/>
            <person name="Lapidus A."/>
            <person name="Bruce D."/>
            <person name="Goodwin L."/>
            <person name="Pitluck S."/>
            <person name="Peters L."/>
            <person name="Kyrpides N."/>
            <person name="Mavromatis K."/>
            <person name="Ivanova N."/>
            <person name="Mikhailova N."/>
            <person name="Chertkov O."/>
            <person name="Saunders E."/>
            <person name="Detter J.C."/>
            <person name="Tapia R."/>
            <person name="Han C."/>
            <person name="Land M."/>
            <person name="Hauser L."/>
            <person name="Markowitz V."/>
            <person name="Cheng J.-F."/>
            <person name="Hugenholtz P."/>
            <person name="Woyke T."/>
            <person name="Wu D."/>
            <person name="Pukall R."/>
            <person name="Gehrich-Schroeter G."/>
            <person name="Schneider S."/>
            <person name="Klenk H.-P."/>
            <person name="Eisen J.A."/>
        </authorList>
    </citation>
    <scope>NUCLEOTIDE SEQUENCE [LARGE SCALE GENOMIC DNA]</scope>
    <source>
        <strain evidence="3">ATCC 700253 / DSM 10332 / NAL</strain>
    </source>
</reference>
<dbReference type="Gene3D" id="3.30.1230.10">
    <property type="entry name" value="YlxR-like"/>
    <property type="match status" value="1"/>
</dbReference>
<dbReference type="PANTHER" id="PTHR34215:SF1">
    <property type="entry name" value="YLXR DOMAIN-CONTAINING PROTEIN"/>
    <property type="match status" value="1"/>
</dbReference>
<dbReference type="InterPro" id="IPR035931">
    <property type="entry name" value="YlxR-like_sf"/>
</dbReference>
<name>G8U0U2_SULAD</name>
<dbReference type="InterPro" id="IPR007393">
    <property type="entry name" value="YlxR_dom"/>
</dbReference>
<dbReference type="NCBIfam" id="NF047356">
    <property type="entry name" value="RNA_bind_RnpM"/>
    <property type="match status" value="1"/>
</dbReference>
<evidence type="ECO:0000259" key="1">
    <source>
        <dbReference type="Pfam" id="PF04296"/>
    </source>
</evidence>
<organism evidence="2 3">
    <name type="scientific">Sulfobacillus acidophilus (strain ATCC 700253 / DSM 10332 / NAL)</name>
    <dbReference type="NCBI Taxonomy" id="679936"/>
    <lineage>
        <taxon>Bacteria</taxon>
        <taxon>Bacillati</taxon>
        <taxon>Bacillota</taxon>
        <taxon>Clostridia</taxon>
        <taxon>Eubacteriales</taxon>
        <taxon>Clostridiales Family XVII. Incertae Sedis</taxon>
        <taxon>Sulfobacillus</taxon>
    </lineage>
</organism>
<proteinExistence type="predicted"/>
<gene>
    <name evidence="2" type="ordered locus">Sulac_1903</name>
</gene>